<dbReference type="Proteomes" id="UP000595107">
    <property type="component" value="Chromosome"/>
</dbReference>
<reference evidence="3 4" key="1">
    <citation type="submission" date="2018-06" db="EMBL/GenBank/DDBJ databases">
        <authorList>
            <consortium name="Pathogen Informatics"/>
            <person name="Doyle S."/>
        </authorList>
    </citation>
    <scope>NUCLEOTIDE SEQUENCE [LARGE SCALE GENOMIC DNA]</scope>
    <source>
        <strain evidence="3 4">NCTC10308</strain>
    </source>
</reference>
<proteinExistence type="predicted"/>
<evidence type="ECO:0000313" key="5">
    <source>
        <dbReference type="Proteomes" id="UP000595107"/>
    </source>
</evidence>
<dbReference type="RefSeq" id="WP_004693735.1">
    <property type="nucleotide sequence ID" value="NZ_BBTB01000027.1"/>
</dbReference>
<evidence type="ECO:0000313" key="4">
    <source>
        <dbReference type="Proteomes" id="UP000254227"/>
    </source>
</evidence>
<protein>
    <submittedName>
        <fullName evidence="1">DUF2280 domain-containing protein</fullName>
    </submittedName>
    <submittedName>
        <fullName evidence="3">Phage-like protein</fullName>
    </submittedName>
</protein>
<dbReference type="Proteomes" id="UP000254227">
    <property type="component" value="Unassembled WGS sequence"/>
</dbReference>
<sequence length="168" mass="18810">MARLKKAEKVFIVRSLAQFMTPTEVVVAIKENFKIDVSPQQVESYDPTKTAGADLSQELVDLFHEARKKYIDQPIYNIIGANDIIQLQILSDLLVSKKGNVVMSIKLIDQIQKIVKGHYERKLEITGKDGGAIKTETEHSQRPAMYTPEQLAGMSAQELSRLAINGKL</sequence>
<dbReference type="EMBL" id="UFRV01000006">
    <property type="protein sequence ID" value="SUT92134.1"/>
    <property type="molecule type" value="Genomic_DNA"/>
</dbReference>
<evidence type="ECO:0000313" key="2">
    <source>
        <dbReference type="EMBL" id="QPS02649.1"/>
    </source>
</evidence>
<name>A0A380TVG1_ACIJO</name>
<evidence type="ECO:0000313" key="1">
    <source>
        <dbReference type="EMBL" id="MDG9787365.1"/>
    </source>
</evidence>
<dbReference type="InterPro" id="IPR018738">
    <property type="entry name" value="DUF2280"/>
</dbReference>
<organism evidence="3 4">
    <name type="scientific">Acinetobacter johnsonii</name>
    <dbReference type="NCBI Taxonomy" id="40214"/>
    <lineage>
        <taxon>Bacteria</taxon>
        <taxon>Pseudomonadati</taxon>
        <taxon>Pseudomonadota</taxon>
        <taxon>Gammaproteobacteria</taxon>
        <taxon>Moraxellales</taxon>
        <taxon>Moraxellaceae</taxon>
        <taxon>Acinetobacter</taxon>
    </lineage>
</organism>
<dbReference type="EMBL" id="CP065666">
    <property type="protein sequence ID" value="QPS02649.1"/>
    <property type="molecule type" value="Genomic_DNA"/>
</dbReference>
<reference evidence="1" key="3">
    <citation type="submission" date="2022-09" db="EMBL/GenBank/DDBJ databases">
        <title>Intensive care unit water sources are persistently colonized with multi-drug resistant bacteria and are the site of extensive horizontal gene transfer of antibiotic resistance genes.</title>
        <authorList>
            <person name="Diorio-Toth L."/>
        </authorList>
    </citation>
    <scope>NUCLEOTIDE SEQUENCE</scope>
    <source>
        <strain evidence="1">GD04065</strain>
    </source>
</reference>
<dbReference type="Pfam" id="PF10045">
    <property type="entry name" value="DUF2280"/>
    <property type="match status" value="1"/>
</dbReference>
<dbReference type="AlphaFoldDB" id="A0A380TVG1"/>
<reference evidence="2 5" key="2">
    <citation type="submission" date="2020-12" db="EMBL/GenBank/DDBJ databases">
        <title>FDA dAtabase for Regulatory Grade micrObial Sequences (FDA-ARGOS): Supporting development and validation of Infectious Disease Dx tests.</title>
        <authorList>
            <person name="Sproer C."/>
            <person name="Gronow S."/>
            <person name="Severitt S."/>
            <person name="Schroder I."/>
            <person name="Tallon L."/>
            <person name="Sadzewicz L."/>
            <person name="Zhao X."/>
            <person name="Boylan J."/>
            <person name="Ott S."/>
            <person name="Bowen H."/>
            <person name="Vavikolanu K."/>
            <person name="Mehta A."/>
            <person name="Aluvathingal J."/>
            <person name="Nadendla S."/>
            <person name="Lowell S."/>
            <person name="Myers T."/>
            <person name="Yan Y."/>
            <person name="Sichtig H."/>
        </authorList>
    </citation>
    <scope>NUCLEOTIDE SEQUENCE [LARGE SCALE GENOMIC DNA]</scope>
    <source>
        <strain evidence="2 5">FDAARGOS_910</strain>
    </source>
</reference>
<gene>
    <name evidence="2" type="ORF">I6G67_10335</name>
    <name evidence="1" type="ORF">N7566_10290</name>
    <name evidence="3" type="ORF">NCTC10308_00661</name>
</gene>
<dbReference type="EMBL" id="JAOECG010000011">
    <property type="protein sequence ID" value="MDG9787365.1"/>
    <property type="molecule type" value="Genomic_DNA"/>
</dbReference>
<dbReference type="Proteomes" id="UP001157887">
    <property type="component" value="Unassembled WGS sequence"/>
</dbReference>
<evidence type="ECO:0000313" key="3">
    <source>
        <dbReference type="EMBL" id="SUT92134.1"/>
    </source>
</evidence>
<accession>A0A380TVG1</accession>